<dbReference type="PANTHER" id="PTHR11487">
    <property type="entry name" value="THIOESTERASE"/>
    <property type="match status" value="1"/>
</dbReference>
<feature type="domain" description="Thioesterase" evidence="2">
    <location>
        <begin position="40"/>
        <end position="260"/>
    </location>
</feature>
<protein>
    <recommendedName>
        <fullName evidence="2">Thioesterase domain-containing protein</fullName>
    </recommendedName>
</protein>
<evidence type="ECO:0000256" key="1">
    <source>
        <dbReference type="ARBA" id="ARBA00007169"/>
    </source>
</evidence>
<dbReference type="Gene3D" id="3.40.50.1820">
    <property type="entry name" value="alpha/beta hydrolase"/>
    <property type="match status" value="1"/>
</dbReference>
<reference evidence="3" key="1">
    <citation type="journal article" date="2014" name="Int. J. Syst. Evol. Microbiol.">
        <title>Complete genome sequence of Corynebacterium casei LMG S-19264T (=DSM 44701T), isolated from a smear-ripened cheese.</title>
        <authorList>
            <consortium name="US DOE Joint Genome Institute (JGI-PGF)"/>
            <person name="Walter F."/>
            <person name="Albersmeier A."/>
            <person name="Kalinowski J."/>
            <person name="Ruckert C."/>
        </authorList>
    </citation>
    <scope>NUCLEOTIDE SEQUENCE</scope>
    <source>
        <strain evidence="3">CGMCC 1.12919</strain>
    </source>
</reference>
<dbReference type="Pfam" id="PF00975">
    <property type="entry name" value="Thioesterase"/>
    <property type="match status" value="1"/>
</dbReference>
<dbReference type="InterPro" id="IPR001031">
    <property type="entry name" value="Thioesterase"/>
</dbReference>
<evidence type="ECO:0000259" key="2">
    <source>
        <dbReference type="Pfam" id="PF00975"/>
    </source>
</evidence>
<evidence type="ECO:0000313" key="3">
    <source>
        <dbReference type="EMBL" id="GGC48582.1"/>
    </source>
</evidence>
<keyword evidence="4" id="KW-1185">Reference proteome</keyword>
<dbReference type="InterPro" id="IPR029058">
    <property type="entry name" value="AB_hydrolase_fold"/>
</dbReference>
<dbReference type="AlphaFoldDB" id="A0A916TWV6"/>
<reference evidence="3" key="2">
    <citation type="submission" date="2020-09" db="EMBL/GenBank/DDBJ databases">
        <authorList>
            <person name="Sun Q."/>
            <person name="Zhou Y."/>
        </authorList>
    </citation>
    <scope>NUCLEOTIDE SEQUENCE</scope>
    <source>
        <strain evidence="3">CGMCC 1.12919</strain>
    </source>
</reference>
<comment type="similarity">
    <text evidence="1">Belongs to the thioesterase family.</text>
</comment>
<evidence type="ECO:0000313" key="4">
    <source>
        <dbReference type="Proteomes" id="UP000637002"/>
    </source>
</evidence>
<dbReference type="GO" id="GO:0008610">
    <property type="term" value="P:lipid biosynthetic process"/>
    <property type="evidence" value="ECO:0007669"/>
    <property type="project" value="TreeGrafter"/>
</dbReference>
<dbReference type="SUPFAM" id="SSF53474">
    <property type="entry name" value="alpha/beta-Hydrolases"/>
    <property type="match status" value="1"/>
</dbReference>
<dbReference type="EMBL" id="BMGG01000001">
    <property type="protein sequence ID" value="GGC48582.1"/>
    <property type="molecule type" value="Genomic_DNA"/>
</dbReference>
<dbReference type="Proteomes" id="UP000637002">
    <property type="component" value="Unassembled WGS sequence"/>
</dbReference>
<accession>A0A916TWV6</accession>
<name>A0A916TWV6_9HYPH</name>
<dbReference type="PANTHER" id="PTHR11487:SF0">
    <property type="entry name" value="S-ACYL FATTY ACID SYNTHASE THIOESTERASE, MEDIUM CHAIN"/>
    <property type="match status" value="1"/>
</dbReference>
<comment type="caution">
    <text evidence="3">The sequence shown here is derived from an EMBL/GenBank/DDBJ whole genome shotgun (WGS) entry which is preliminary data.</text>
</comment>
<organism evidence="3 4">
    <name type="scientific">Chelatococcus reniformis</name>
    <dbReference type="NCBI Taxonomy" id="1494448"/>
    <lineage>
        <taxon>Bacteria</taxon>
        <taxon>Pseudomonadati</taxon>
        <taxon>Pseudomonadota</taxon>
        <taxon>Alphaproteobacteria</taxon>
        <taxon>Hyphomicrobiales</taxon>
        <taxon>Chelatococcaceae</taxon>
        <taxon>Chelatococcus</taxon>
    </lineage>
</organism>
<proteinExistence type="inferred from homology"/>
<dbReference type="InterPro" id="IPR012223">
    <property type="entry name" value="TEII"/>
</dbReference>
<sequence length="271" mass="29592">MHVSVGAGHRLGKLSHRFAMTAMTSPWILGPTATPARPARLFCLPFAGGSAAAYVPWRRIAAADIEVIPVQLPGRGGRIRERPLRHLDDVVAQLAAALRPALDRPYAMFGHSMGALLAFETLRALRDDGAPPPAALFVSARRAPHLPPHRAPMHLLSDADLLGELKALNGTPESVFDDQEFVDLLLPIFRADLTAVETHVYRPGAPLDCPIHAFGGDTDRVTEADLAAWAEETRVFSGVTMYSGHHFYLNDHREALIGKICRLFARFHGAR</sequence>
<gene>
    <name evidence="3" type="ORF">GCM10010994_04700</name>
</gene>